<protein>
    <recommendedName>
        <fullName evidence="3">Type III secretion protein</fullName>
    </recommendedName>
</protein>
<evidence type="ECO:0000313" key="1">
    <source>
        <dbReference type="EMBL" id="WDE09436.1"/>
    </source>
</evidence>
<name>A0ABY7V737_9GAMM</name>
<dbReference type="Proteomes" id="UP001215231">
    <property type="component" value="Chromosome"/>
</dbReference>
<organism evidence="1 2">
    <name type="scientific">Thalassomonas haliotis</name>
    <dbReference type="NCBI Taxonomy" id="485448"/>
    <lineage>
        <taxon>Bacteria</taxon>
        <taxon>Pseudomonadati</taxon>
        <taxon>Pseudomonadota</taxon>
        <taxon>Gammaproteobacteria</taxon>
        <taxon>Alteromonadales</taxon>
        <taxon>Colwelliaceae</taxon>
        <taxon>Thalassomonas</taxon>
    </lineage>
</organism>
<accession>A0ABY7V737</accession>
<gene>
    <name evidence="1" type="ORF">H3N35_13920</name>
</gene>
<dbReference type="Pfam" id="PF09474">
    <property type="entry name" value="Type_III_YscX"/>
    <property type="match status" value="1"/>
</dbReference>
<evidence type="ECO:0008006" key="3">
    <source>
        <dbReference type="Google" id="ProtNLM"/>
    </source>
</evidence>
<dbReference type="EMBL" id="CP059693">
    <property type="protein sequence ID" value="WDE09436.1"/>
    <property type="molecule type" value="Genomic_DNA"/>
</dbReference>
<sequence length="129" mass="14325">MKADLFALDVGLASVERFHVDREMDLFTQDKGLNGLGEIPKVHLEDVFGLSNLDHELLASLKPGSASSELDSPTGHMRAMEDTLALFKDQQQRGSLLDKQTLSQASDLVQENIENSQLLMSYRLLLVKV</sequence>
<dbReference type="RefSeq" id="WP_274049378.1">
    <property type="nucleotide sequence ID" value="NZ_CP059693.1"/>
</dbReference>
<evidence type="ECO:0000313" key="2">
    <source>
        <dbReference type="Proteomes" id="UP001215231"/>
    </source>
</evidence>
<dbReference type="InterPro" id="IPR012672">
    <property type="entry name" value="T3SS_YscX"/>
</dbReference>
<reference evidence="1 2" key="1">
    <citation type="journal article" date="2022" name="Mar. Drugs">
        <title>Bioassay-Guided Fractionation Leads to the Detection of Cholic Acid Generated by the Rare Thalassomonas sp.</title>
        <authorList>
            <person name="Pheiffer F."/>
            <person name="Schneider Y.K."/>
            <person name="Hansen E.H."/>
            <person name="Andersen J.H."/>
            <person name="Isaksson J."/>
            <person name="Busche T."/>
            <person name="R C."/>
            <person name="Kalinowski J."/>
            <person name="Zyl L.V."/>
            <person name="Trindade M."/>
        </authorList>
    </citation>
    <scope>NUCLEOTIDE SEQUENCE [LARGE SCALE GENOMIC DNA]</scope>
    <source>
        <strain evidence="1 2">A5K-61T</strain>
    </source>
</reference>
<keyword evidence="2" id="KW-1185">Reference proteome</keyword>
<proteinExistence type="predicted"/>